<evidence type="ECO:0000256" key="1">
    <source>
        <dbReference type="ARBA" id="ARBA00022801"/>
    </source>
</evidence>
<sequence>MSIPSLPSYPMPRDPVPNRVDWRPEAGRAALLIHDMQDYFLGKYDVGQEPIPDLIAAIARLRDQCRARGIPVFYTAQPPVQPEADRALLNDFWGPGLTAPEHRAGARIVPALSPHPEDTVLTKWRYSAFQRSDLRERLRALGRDQLIITGVYAHIGCMTTALEAFMLDIQPFLAIDACADFSLEEHRMAVRHVARRCGASLTSDQILDALAQGAAAPTAREIPA</sequence>
<comment type="caution">
    <text evidence="3">The sequence shown here is derived from an EMBL/GenBank/DDBJ whole genome shotgun (WGS) entry which is preliminary data.</text>
</comment>
<dbReference type="Pfam" id="PF00857">
    <property type="entry name" value="Isochorismatase"/>
    <property type="match status" value="1"/>
</dbReference>
<dbReference type="InterPro" id="IPR016291">
    <property type="entry name" value="Isochorismatase"/>
</dbReference>
<dbReference type="EMBL" id="BAAAFN010000017">
    <property type="protein sequence ID" value="GAA0236675.1"/>
    <property type="molecule type" value="Genomic_DNA"/>
</dbReference>
<dbReference type="PIRSF" id="PIRSF001111">
    <property type="entry name" value="Isochorismatase"/>
    <property type="match status" value="1"/>
</dbReference>
<dbReference type="Proteomes" id="UP001501176">
    <property type="component" value="Unassembled WGS sequence"/>
</dbReference>
<protein>
    <submittedName>
        <fullName evidence="3">Enterobactin biosynthesis bifunctional isochorismatase/aryl carrier protein EntB</fullName>
    </submittedName>
</protein>
<keyword evidence="4" id="KW-1185">Reference proteome</keyword>
<name>A0ABN0U2P5_9BURK</name>
<dbReference type="PANTHER" id="PTHR43540">
    <property type="entry name" value="PEROXYUREIDOACRYLATE/UREIDOACRYLATE AMIDOHYDROLASE-RELATED"/>
    <property type="match status" value="1"/>
</dbReference>
<evidence type="ECO:0000313" key="3">
    <source>
        <dbReference type="EMBL" id="GAA0236675.1"/>
    </source>
</evidence>
<reference evidence="3 4" key="1">
    <citation type="journal article" date="2019" name="Int. J. Syst. Evol. Microbiol.">
        <title>The Global Catalogue of Microorganisms (GCM) 10K type strain sequencing project: providing services to taxonomists for standard genome sequencing and annotation.</title>
        <authorList>
            <consortium name="The Broad Institute Genomics Platform"/>
            <consortium name="The Broad Institute Genome Sequencing Center for Infectious Disease"/>
            <person name="Wu L."/>
            <person name="Ma J."/>
        </authorList>
    </citation>
    <scope>NUCLEOTIDE SEQUENCE [LARGE SCALE GENOMIC DNA]</scope>
    <source>
        <strain evidence="3 4">JCM 16240</strain>
    </source>
</reference>
<feature type="domain" description="Isochorismatase-like" evidence="2">
    <location>
        <begin position="29"/>
        <end position="204"/>
    </location>
</feature>
<dbReference type="PRINTS" id="PR01398">
    <property type="entry name" value="ISCHRISMTASE"/>
</dbReference>
<evidence type="ECO:0000259" key="2">
    <source>
        <dbReference type="Pfam" id="PF00857"/>
    </source>
</evidence>
<evidence type="ECO:0000313" key="4">
    <source>
        <dbReference type="Proteomes" id="UP001501176"/>
    </source>
</evidence>
<dbReference type="PANTHER" id="PTHR43540:SF3">
    <property type="entry name" value="ENTEROBACTIN SYNTHASE COMPONENT B"/>
    <property type="match status" value="1"/>
</dbReference>
<dbReference type="RefSeq" id="WP_325125367.1">
    <property type="nucleotide sequence ID" value="NZ_BAAAFN010000017.1"/>
</dbReference>
<keyword evidence="1" id="KW-0378">Hydrolase</keyword>
<dbReference type="Gene3D" id="3.40.50.850">
    <property type="entry name" value="Isochorismatase-like"/>
    <property type="match status" value="1"/>
</dbReference>
<gene>
    <name evidence="3" type="primary">entB</name>
    <name evidence="3" type="ORF">GCM10009125_26980</name>
</gene>
<dbReference type="SUPFAM" id="SSF52499">
    <property type="entry name" value="Isochorismatase-like hydrolases"/>
    <property type="match status" value="1"/>
</dbReference>
<organism evidence="3 4">
    <name type="scientific">Castellaniella daejeonensis</name>
    <dbReference type="NCBI Taxonomy" id="659013"/>
    <lineage>
        <taxon>Bacteria</taxon>
        <taxon>Pseudomonadati</taxon>
        <taxon>Pseudomonadota</taxon>
        <taxon>Betaproteobacteria</taxon>
        <taxon>Burkholderiales</taxon>
        <taxon>Alcaligenaceae</taxon>
        <taxon>Castellaniella</taxon>
    </lineage>
</organism>
<dbReference type="InterPro" id="IPR050272">
    <property type="entry name" value="Isochorismatase-like_hydrls"/>
</dbReference>
<accession>A0ABN0U2P5</accession>
<dbReference type="InterPro" id="IPR000868">
    <property type="entry name" value="Isochorismatase-like_dom"/>
</dbReference>
<dbReference type="InterPro" id="IPR036380">
    <property type="entry name" value="Isochorismatase-like_sf"/>
</dbReference>
<proteinExistence type="predicted"/>